<dbReference type="Proteomes" id="UP000024842">
    <property type="component" value="Unassembled WGS sequence"/>
</dbReference>
<keyword evidence="2" id="KW-1185">Reference proteome</keyword>
<dbReference type="EMBL" id="BAUP01000128">
    <property type="protein sequence ID" value="GAJ46706.1"/>
    <property type="molecule type" value="Genomic_DNA"/>
</dbReference>
<comment type="caution">
    <text evidence="1">The sequence shown here is derived from an EMBL/GenBank/DDBJ whole genome shotgun (WGS) entry which is preliminary data.</text>
</comment>
<accession>A0A023DYW6</accession>
<sequence length="45" mass="5115">MMRDLVEKSWINNGRNINPIIDLQSTKTTNKAVNRGGAWEKGQKT</sequence>
<dbReference type="AlphaFoldDB" id="A0A023DYW6"/>
<proteinExistence type="predicted"/>
<reference evidence="1 2" key="1">
    <citation type="journal article" date="2014" name="FEMS Microbiol. Lett.">
        <title>Draft genome sequences of three Holospora species (Holospora obtusa, Holospora undulata, and Holospora elegans), endonuclear symbiotic bacteria of the ciliate Paramecium caudatum.</title>
        <authorList>
            <person name="Dohra H."/>
            <person name="Tanaka K."/>
            <person name="Suzuki T."/>
            <person name="Fujishima M."/>
            <person name="Suzuki H."/>
        </authorList>
    </citation>
    <scope>NUCLEOTIDE SEQUENCE [LARGE SCALE GENOMIC DNA]</scope>
    <source>
        <strain evidence="1 2">E1</strain>
    </source>
</reference>
<protein>
    <submittedName>
        <fullName evidence="1">Uncharacterized protein</fullName>
    </submittedName>
</protein>
<evidence type="ECO:0000313" key="1">
    <source>
        <dbReference type="EMBL" id="GAJ46706.1"/>
    </source>
</evidence>
<name>A0A023DYW6_9PROT</name>
<evidence type="ECO:0000313" key="2">
    <source>
        <dbReference type="Proteomes" id="UP000024842"/>
    </source>
</evidence>
<gene>
    <name evidence="1" type="ORF">HE1_01045</name>
</gene>
<organism evidence="1 2">
    <name type="scientific">Holospora elegans E1</name>
    <dbReference type="NCBI Taxonomy" id="1427503"/>
    <lineage>
        <taxon>Bacteria</taxon>
        <taxon>Pseudomonadati</taxon>
        <taxon>Pseudomonadota</taxon>
        <taxon>Alphaproteobacteria</taxon>
        <taxon>Holosporales</taxon>
        <taxon>Holosporaceae</taxon>
        <taxon>Holospora</taxon>
    </lineage>
</organism>